<evidence type="ECO:0000313" key="9">
    <source>
        <dbReference type="EMBL" id="OAF67248.1"/>
    </source>
</evidence>
<evidence type="ECO:0000256" key="1">
    <source>
        <dbReference type="ARBA" id="ARBA00004173"/>
    </source>
</evidence>
<gene>
    <name evidence="9" type="ORF">A3Q56_05024</name>
</gene>
<keyword evidence="6" id="KW-0496">Mitochondrion</keyword>
<keyword evidence="4" id="KW-0560">Oxidoreductase</keyword>
<evidence type="ECO:0000256" key="4">
    <source>
        <dbReference type="ARBA" id="ARBA00023002"/>
    </source>
</evidence>
<dbReference type="GO" id="GO:0005758">
    <property type="term" value="C:mitochondrial intermembrane space"/>
    <property type="evidence" value="ECO:0007669"/>
    <property type="project" value="TreeGrafter"/>
</dbReference>
<name>A0A177AZ10_9BILA</name>
<dbReference type="Gene3D" id="1.10.287.2900">
    <property type="match status" value="1"/>
</dbReference>
<keyword evidence="2" id="KW-0813">Transport</keyword>
<keyword evidence="10" id="KW-1185">Reference proteome</keyword>
<reference evidence="9 10" key="1">
    <citation type="submission" date="2016-04" db="EMBL/GenBank/DDBJ databases">
        <title>The genome of Intoshia linei affirms orthonectids as highly simplified spiralians.</title>
        <authorList>
            <person name="Mikhailov K.V."/>
            <person name="Slusarev G.S."/>
            <person name="Nikitin M.A."/>
            <person name="Logacheva M.D."/>
            <person name="Penin A."/>
            <person name="Aleoshin V."/>
            <person name="Panchin Y.V."/>
        </authorList>
    </citation>
    <scope>NUCLEOTIDE SEQUENCE [LARGE SCALE GENOMIC DNA]</scope>
    <source>
        <strain evidence="9">Intl2013</strain>
        <tissue evidence="9">Whole animal</tissue>
    </source>
</reference>
<evidence type="ECO:0000256" key="6">
    <source>
        <dbReference type="ARBA" id="ARBA00023128"/>
    </source>
</evidence>
<evidence type="ECO:0000256" key="8">
    <source>
        <dbReference type="ARBA" id="ARBA00023284"/>
    </source>
</evidence>
<evidence type="ECO:0000256" key="2">
    <source>
        <dbReference type="ARBA" id="ARBA00022448"/>
    </source>
</evidence>
<dbReference type="EMBL" id="LWCA01000710">
    <property type="protein sequence ID" value="OAF67248.1"/>
    <property type="molecule type" value="Genomic_DNA"/>
</dbReference>
<dbReference type="PANTHER" id="PTHR21622">
    <property type="entry name" value="COILED-COIL-HELIX-COILED-COIL-HELIX DOMAIN CONTAINING 4"/>
    <property type="match status" value="1"/>
</dbReference>
<keyword evidence="3" id="KW-0653">Protein transport</keyword>
<dbReference type="GO" id="GO:0015035">
    <property type="term" value="F:protein-disulfide reductase activity"/>
    <property type="evidence" value="ECO:0007669"/>
    <property type="project" value="InterPro"/>
</dbReference>
<accession>A0A177AZ10</accession>
<proteinExistence type="predicted"/>
<organism evidence="9 10">
    <name type="scientific">Intoshia linei</name>
    <dbReference type="NCBI Taxonomy" id="1819745"/>
    <lineage>
        <taxon>Eukaryota</taxon>
        <taxon>Metazoa</taxon>
        <taxon>Spiralia</taxon>
        <taxon>Lophotrochozoa</taxon>
        <taxon>Mesozoa</taxon>
        <taxon>Orthonectida</taxon>
        <taxon>Rhopaluridae</taxon>
        <taxon>Intoshia</taxon>
    </lineage>
</organism>
<evidence type="ECO:0000256" key="5">
    <source>
        <dbReference type="ARBA" id="ARBA00023010"/>
    </source>
</evidence>
<dbReference type="AlphaFoldDB" id="A0A177AZ10"/>
<protein>
    <submittedName>
        <fullName evidence="9">Coiled-coil-helix-coiled-coil-helix domain-containing protein 4</fullName>
    </submittedName>
</protein>
<dbReference type="PANTHER" id="PTHR21622:SF0">
    <property type="entry name" value="COILED-COIL-HELIX-COILED-COIL-HELIX DOMAIN CONTAINING 4"/>
    <property type="match status" value="1"/>
</dbReference>
<dbReference type="Proteomes" id="UP000078046">
    <property type="component" value="Unassembled WGS sequence"/>
</dbReference>
<dbReference type="GO" id="GO:0045041">
    <property type="term" value="P:protein import into mitochondrial intermembrane space"/>
    <property type="evidence" value="ECO:0007669"/>
    <property type="project" value="InterPro"/>
</dbReference>
<dbReference type="OrthoDB" id="7481291at2759"/>
<comment type="subcellular location">
    <subcellularLocation>
        <location evidence="1">Mitochondrion</location>
    </subcellularLocation>
</comment>
<keyword evidence="7" id="KW-1015">Disulfide bond</keyword>
<evidence type="ECO:0000313" key="10">
    <source>
        <dbReference type="Proteomes" id="UP000078046"/>
    </source>
</evidence>
<evidence type="ECO:0000256" key="3">
    <source>
        <dbReference type="ARBA" id="ARBA00022927"/>
    </source>
</evidence>
<keyword evidence="5" id="KW-0811">Translocation</keyword>
<keyword evidence="8" id="KW-0676">Redox-active center</keyword>
<sequence>MSMIQNKKQIKVSSDKDTVFVLTDSQWEEKSKFKLETSQKFNEIDGGARRPDGSINWNCACIGSILGGPCGYLYRKSFECFFSDMYNPNDKETDCIKRHNKFRNCSSKYKNVYKSFEND</sequence>
<evidence type="ECO:0000256" key="7">
    <source>
        <dbReference type="ARBA" id="ARBA00023157"/>
    </source>
</evidence>
<dbReference type="InterPro" id="IPR039289">
    <property type="entry name" value="CHCHD4"/>
</dbReference>
<comment type="caution">
    <text evidence="9">The sequence shown here is derived from an EMBL/GenBank/DDBJ whole genome shotgun (WGS) entry which is preliminary data.</text>
</comment>